<evidence type="ECO:0000256" key="4">
    <source>
        <dbReference type="ARBA" id="ARBA00022598"/>
    </source>
</evidence>
<dbReference type="GO" id="GO:0005829">
    <property type="term" value="C:cytosol"/>
    <property type="evidence" value="ECO:0007669"/>
    <property type="project" value="TreeGrafter"/>
</dbReference>
<dbReference type="HAMAP" id="MF_02004">
    <property type="entry name" value="Val_tRNA_synth_type1"/>
    <property type="match status" value="1"/>
</dbReference>
<dbReference type="InterPro" id="IPR033705">
    <property type="entry name" value="Anticodon_Ia_Val"/>
</dbReference>
<sequence length="949" mass="106635">MSIAEQLPKQYDPQDAQARWYPFWVDRGYFHADPGRSAKPYAIVIPPPNVTGALHLGHALNNTLQDVLIRWRRMQGYDALWMPGTDHAGIATQAVVEKRLFTEEKKTRHDIGREALVNRIWAWKHEYEARILGQLRLMGCSCDWDRTRFTLDDMCARAVRVTFFNLFKAGKIFRGKRLVNWDTQLRTAVADDEIEYKDTEGHLWTIRYPVTGSDSESLQVSTTRPETMLGDTAVAVHPGDDRYKHLIGRTVDLPLTGMQIPIIADPILVDPKFGTGCVKVTPAHDPNDYQTGLRHGLPMVNLLNPDGTYNENANAYAGLDRREVRKRVVADLEAQGLLVKVEPYTNRVGYSDRSKTPIEPYLSDQWFVRMGDGEDGSPGFAQQAMDAVTSGRLKIHPERYAKSYLDWLGEKRDWCISRQLWWGHRIPIWHVGGTATCSEVDLKRAFAGRDDVTWRESESGGWLICALNDLDPKQLPGFAFQDLEQDPDVLDTWFSSALWPHSTLGWPEQTPELAKYYPTNVLSTARDIITLWVARMVIFGQFNMGDVPFKDVYIHPVIQDGDGKRMSKSAGNGVDPVDIIELYGADALRFTLASSATETQDLRMPVEPTMLPDGRTVNTSKKFEEGRTFPNKFWNASRFAMINLEGYDPEFLPGELQGTGPVDLWILGGLARTTREVTRAFESFQFAEASRILRDFTWNDFCDWYVELAKRPLRSEDAVTRQTTQHVLVTALDTLCRLLHPIIPFVTEQVWQALNQVAPRRKDPVALAAEPAAESVCVAPWPTFPDSWGWPQSDEWVAQLREKVTALRNLRADRNVPASAKIAPTIVASGRTAMILGPFTTDIMALTGAESLRIVEAFEKPGNAAVAVLPDAEIVLPMEGLIDPKVEVEKLAKSKLDLEKQLGGVRAKLGNASFVERAPAEVVRQQRDRLAELEAQHAAVASRLAELGG</sequence>
<evidence type="ECO:0000259" key="13">
    <source>
        <dbReference type="Pfam" id="PF00133"/>
    </source>
</evidence>
<keyword evidence="9 12" id="KW-0030">Aminoacyl-tRNA synthetase</keyword>
<dbReference type="InterPro" id="IPR009008">
    <property type="entry name" value="Val/Leu/Ile-tRNA-synth_edit"/>
</dbReference>
<dbReference type="Gene3D" id="3.90.740.10">
    <property type="entry name" value="Valyl/Leucyl/Isoleucyl-tRNA synthetase, editing domain"/>
    <property type="match status" value="2"/>
</dbReference>
<evidence type="ECO:0000256" key="5">
    <source>
        <dbReference type="ARBA" id="ARBA00022741"/>
    </source>
</evidence>
<evidence type="ECO:0000256" key="3">
    <source>
        <dbReference type="ARBA" id="ARBA00022490"/>
    </source>
</evidence>
<proteinExistence type="inferred from homology"/>
<dbReference type="NCBIfam" id="TIGR00422">
    <property type="entry name" value="valS"/>
    <property type="match status" value="1"/>
</dbReference>
<evidence type="ECO:0000313" key="16">
    <source>
        <dbReference type="EMBL" id="QDV34338.1"/>
    </source>
</evidence>
<dbReference type="Pfam" id="PF10458">
    <property type="entry name" value="Val_tRNA-synt_C"/>
    <property type="match status" value="1"/>
</dbReference>
<dbReference type="PANTHER" id="PTHR11946">
    <property type="entry name" value="VALYL-TRNA SYNTHETASES"/>
    <property type="match status" value="1"/>
</dbReference>
<dbReference type="GO" id="GO:0005524">
    <property type="term" value="F:ATP binding"/>
    <property type="evidence" value="ECO:0007669"/>
    <property type="project" value="UniProtKB-UniRule"/>
</dbReference>
<dbReference type="SUPFAM" id="SSF47323">
    <property type="entry name" value="Anticodon-binding domain of a subclass of class I aminoacyl-tRNA synthetases"/>
    <property type="match status" value="1"/>
</dbReference>
<dbReference type="NCBIfam" id="NF004349">
    <property type="entry name" value="PRK05729.1"/>
    <property type="match status" value="1"/>
</dbReference>
<dbReference type="KEGG" id="tpla:ElP_22230"/>
<keyword evidence="4 12" id="KW-0436">Ligase</keyword>
<dbReference type="FunFam" id="3.40.50.620:FF:000032">
    <property type="entry name" value="Valine--tRNA ligase"/>
    <property type="match status" value="1"/>
</dbReference>
<evidence type="ECO:0000256" key="11">
    <source>
        <dbReference type="ARBA" id="ARBA00060830"/>
    </source>
</evidence>
<dbReference type="SUPFAM" id="SSF50677">
    <property type="entry name" value="ValRS/IleRS/LeuRS editing domain"/>
    <property type="match status" value="1"/>
</dbReference>
<dbReference type="Pfam" id="PF00133">
    <property type="entry name" value="tRNA-synt_1"/>
    <property type="match status" value="1"/>
</dbReference>
<dbReference type="GO" id="GO:0006438">
    <property type="term" value="P:valyl-tRNA aminoacylation"/>
    <property type="evidence" value="ECO:0007669"/>
    <property type="project" value="UniProtKB-UniRule"/>
</dbReference>
<evidence type="ECO:0000256" key="1">
    <source>
        <dbReference type="ARBA" id="ARBA00004496"/>
    </source>
</evidence>
<feature type="short sequence motif" description="'HIGH' region" evidence="12">
    <location>
        <begin position="48"/>
        <end position="58"/>
    </location>
</feature>
<keyword evidence="7 12" id="KW-0648">Protein biosynthesis</keyword>
<evidence type="ECO:0000259" key="15">
    <source>
        <dbReference type="Pfam" id="PF10458"/>
    </source>
</evidence>
<evidence type="ECO:0000256" key="2">
    <source>
        <dbReference type="ARBA" id="ARBA00011245"/>
    </source>
</evidence>
<comment type="subcellular location">
    <subcellularLocation>
        <location evidence="1 12">Cytoplasm</location>
    </subcellularLocation>
</comment>
<comment type="similarity">
    <text evidence="11 12">Belongs to the class-I aminoacyl-tRNA synthetase family. ValS type 1 subfamily.</text>
</comment>
<evidence type="ECO:0000256" key="8">
    <source>
        <dbReference type="ARBA" id="ARBA00023054"/>
    </source>
</evidence>
<dbReference type="EC" id="6.1.1.9" evidence="12"/>
<dbReference type="GO" id="GO:0004832">
    <property type="term" value="F:valine-tRNA ligase activity"/>
    <property type="evidence" value="ECO:0007669"/>
    <property type="project" value="UniProtKB-UniRule"/>
</dbReference>
<accession>A0A518H0I1</accession>
<dbReference type="OrthoDB" id="9810365at2"/>
<dbReference type="InterPro" id="IPR013155">
    <property type="entry name" value="M/V/L/I-tRNA-synth_anticd-bd"/>
</dbReference>
<dbReference type="InterPro" id="IPR002303">
    <property type="entry name" value="Valyl-tRNA_ligase"/>
</dbReference>
<dbReference type="Pfam" id="PF08264">
    <property type="entry name" value="Anticodon_1"/>
    <property type="match status" value="1"/>
</dbReference>
<feature type="domain" description="Methionyl/Valyl/Leucyl/Isoleucyl-tRNA synthetase anticodon-binding" evidence="14">
    <location>
        <begin position="663"/>
        <end position="822"/>
    </location>
</feature>
<gene>
    <name evidence="12 16" type="primary">valS</name>
    <name evidence="16" type="ORF">ElP_22230</name>
</gene>
<evidence type="ECO:0000256" key="12">
    <source>
        <dbReference type="HAMAP-Rule" id="MF_02004"/>
    </source>
</evidence>
<dbReference type="InterPro" id="IPR002300">
    <property type="entry name" value="aa-tRNA-synth_Ia"/>
</dbReference>
<dbReference type="InterPro" id="IPR010978">
    <property type="entry name" value="tRNA-bd_arm"/>
</dbReference>
<keyword evidence="8 12" id="KW-0175">Coiled coil</keyword>
<dbReference type="InterPro" id="IPR009080">
    <property type="entry name" value="tRNAsynth_Ia_anticodon-bd"/>
</dbReference>
<feature type="domain" description="Valyl-tRNA synthetase tRNA-binding arm" evidence="15">
    <location>
        <begin position="887"/>
        <end position="948"/>
    </location>
</feature>
<feature type="domain" description="Aminoacyl-tRNA synthetase class Ia" evidence="13">
    <location>
        <begin position="20"/>
        <end position="604"/>
    </location>
</feature>
<dbReference type="RefSeq" id="WP_145269161.1">
    <property type="nucleotide sequence ID" value="NZ_CP036426.1"/>
</dbReference>
<dbReference type="InterPro" id="IPR019499">
    <property type="entry name" value="Val-tRNA_synth_tRNA-bd"/>
</dbReference>
<feature type="binding site" evidence="12">
    <location>
        <position position="568"/>
    </location>
    <ligand>
        <name>ATP</name>
        <dbReference type="ChEBI" id="CHEBI:30616"/>
    </ligand>
</feature>
<dbReference type="InterPro" id="IPR001412">
    <property type="entry name" value="aa-tRNA-synth_I_CS"/>
</dbReference>
<dbReference type="Gene3D" id="1.10.730.10">
    <property type="entry name" value="Isoleucyl-tRNA Synthetase, Domain 1"/>
    <property type="match status" value="1"/>
</dbReference>
<comment type="catalytic activity">
    <reaction evidence="10 12">
        <text>tRNA(Val) + L-valine + ATP = L-valyl-tRNA(Val) + AMP + diphosphate</text>
        <dbReference type="Rhea" id="RHEA:10704"/>
        <dbReference type="Rhea" id="RHEA-COMP:9672"/>
        <dbReference type="Rhea" id="RHEA-COMP:9708"/>
        <dbReference type="ChEBI" id="CHEBI:30616"/>
        <dbReference type="ChEBI" id="CHEBI:33019"/>
        <dbReference type="ChEBI" id="CHEBI:57762"/>
        <dbReference type="ChEBI" id="CHEBI:78442"/>
        <dbReference type="ChEBI" id="CHEBI:78537"/>
        <dbReference type="ChEBI" id="CHEBI:456215"/>
        <dbReference type="EC" id="6.1.1.9"/>
    </reaction>
</comment>
<dbReference type="Gene3D" id="3.40.50.620">
    <property type="entry name" value="HUPs"/>
    <property type="match status" value="2"/>
</dbReference>
<evidence type="ECO:0000256" key="9">
    <source>
        <dbReference type="ARBA" id="ARBA00023146"/>
    </source>
</evidence>
<dbReference type="Gene3D" id="1.10.287.380">
    <property type="entry name" value="Valyl-tRNA synthetase, C-terminal domain"/>
    <property type="match status" value="1"/>
</dbReference>
<dbReference type="PANTHER" id="PTHR11946:SF93">
    <property type="entry name" value="VALINE--TRNA LIGASE, CHLOROPLASTIC_MITOCHONDRIAL 2"/>
    <property type="match status" value="1"/>
</dbReference>
<dbReference type="PROSITE" id="PS00178">
    <property type="entry name" value="AA_TRNA_LIGASE_I"/>
    <property type="match status" value="1"/>
</dbReference>
<organism evidence="16 17">
    <name type="scientific">Tautonia plasticadhaerens</name>
    <dbReference type="NCBI Taxonomy" id="2527974"/>
    <lineage>
        <taxon>Bacteria</taxon>
        <taxon>Pseudomonadati</taxon>
        <taxon>Planctomycetota</taxon>
        <taxon>Planctomycetia</taxon>
        <taxon>Isosphaerales</taxon>
        <taxon>Isosphaeraceae</taxon>
        <taxon>Tautonia</taxon>
    </lineage>
</organism>
<dbReference type="PRINTS" id="PR00986">
    <property type="entry name" value="TRNASYNTHVAL"/>
</dbReference>
<dbReference type="Proteomes" id="UP000317835">
    <property type="component" value="Chromosome"/>
</dbReference>
<keyword evidence="6 12" id="KW-0067">ATP-binding</keyword>
<dbReference type="InterPro" id="IPR014729">
    <property type="entry name" value="Rossmann-like_a/b/a_fold"/>
</dbReference>
<evidence type="ECO:0000256" key="7">
    <source>
        <dbReference type="ARBA" id="ARBA00022917"/>
    </source>
</evidence>
<comment type="domain">
    <text evidence="12">ValRS has two distinct active sites: one for aminoacylation and one for editing. The misactivated threonine is translocated from the active site to the editing site.</text>
</comment>
<comment type="caution">
    <text evidence="12">Lacks conserved residue(s) required for the propagation of feature annotation.</text>
</comment>
<evidence type="ECO:0000256" key="10">
    <source>
        <dbReference type="ARBA" id="ARBA00047552"/>
    </source>
</evidence>
<dbReference type="CDD" id="cd00817">
    <property type="entry name" value="ValRS_core"/>
    <property type="match status" value="1"/>
</dbReference>
<name>A0A518H0I1_9BACT</name>
<keyword evidence="3 12" id="KW-0963">Cytoplasm</keyword>
<evidence type="ECO:0000256" key="6">
    <source>
        <dbReference type="ARBA" id="ARBA00022840"/>
    </source>
</evidence>
<dbReference type="EMBL" id="CP036426">
    <property type="protein sequence ID" value="QDV34338.1"/>
    <property type="molecule type" value="Genomic_DNA"/>
</dbReference>
<protein>
    <recommendedName>
        <fullName evidence="12">Valine--tRNA ligase</fullName>
        <ecNumber evidence="12">6.1.1.9</ecNumber>
    </recommendedName>
    <alternativeName>
        <fullName evidence="12">Valyl-tRNA synthetase</fullName>
        <shortName evidence="12">ValRS</shortName>
    </alternativeName>
</protein>
<dbReference type="SUPFAM" id="SSF52374">
    <property type="entry name" value="Nucleotidylyl transferase"/>
    <property type="match status" value="1"/>
</dbReference>
<reference evidence="16 17" key="1">
    <citation type="submission" date="2019-02" db="EMBL/GenBank/DDBJ databases">
        <title>Deep-cultivation of Planctomycetes and their phenomic and genomic characterization uncovers novel biology.</title>
        <authorList>
            <person name="Wiegand S."/>
            <person name="Jogler M."/>
            <person name="Boedeker C."/>
            <person name="Pinto D."/>
            <person name="Vollmers J."/>
            <person name="Rivas-Marin E."/>
            <person name="Kohn T."/>
            <person name="Peeters S.H."/>
            <person name="Heuer A."/>
            <person name="Rast P."/>
            <person name="Oberbeckmann S."/>
            <person name="Bunk B."/>
            <person name="Jeske O."/>
            <person name="Meyerdierks A."/>
            <person name="Storesund J.E."/>
            <person name="Kallscheuer N."/>
            <person name="Luecker S."/>
            <person name="Lage O.M."/>
            <person name="Pohl T."/>
            <person name="Merkel B.J."/>
            <person name="Hornburger P."/>
            <person name="Mueller R.-W."/>
            <person name="Bruemmer F."/>
            <person name="Labrenz M."/>
            <person name="Spormann A.M."/>
            <person name="Op den Camp H."/>
            <person name="Overmann J."/>
            <person name="Amann R."/>
            <person name="Jetten M.S.M."/>
            <person name="Mascher T."/>
            <person name="Medema M.H."/>
            <person name="Devos D.P."/>
            <person name="Kaster A.-K."/>
            <person name="Ovreas L."/>
            <person name="Rohde M."/>
            <person name="Galperin M.Y."/>
            <person name="Jogler C."/>
        </authorList>
    </citation>
    <scope>NUCLEOTIDE SEQUENCE [LARGE SCALE GENOMIC DNA]</scope>
    <source>
        <strain evidence="16 17">ElP</strain>
    </source>
</reference>
<evidence type="ECO:0000259" key="14">
    <source>
        <dbReference type="Pfam" id="PF08264"/>
    </source>
</evidence>
<comment type="subunit">
    <text evidence="2 12">Monomer.</text>
</comment>
<comment type="function">
    <text evidence="12">Catalyzes the attachment of valine to tRNA(Val). As ValRS can inadvertently accommodate and process structurally similar amino acids such as threonine, to avoid such errors, it has a 'posttransfer' editing activity that hydrolyzes mischarged Thr-tRNA(Val) in a tRNA-dependent manner.</text>
</comment>
<dbReference type="SUPFAM" id="SSF46589">
    <property type="entry name" value="tRNA-binding arm"/>
    <property type="match status" value="1"/>
</dbReference>
<evidence type="ECO:0000313" key="17">
    <source>
        <dbReference type="Proteomes" id="UP000317835"/>
    </source>
</evidence>
<dbReference type="FunFam" id="1.10.287.380:FF:000001">
    <property type="entry name" value="Valine--tRNA ligase"/>
    <property type="match status" value="1"/>
</dbReference>
<dbReference type="CDD" id="cd07962">
    <property type="entry name" value="Anticodon_Ia_Val"/>
    <property type="match status" value="1"/>
</dbReference>
<keyword evidence="5 12" id="KW-0547">Nucleotide-binding</keyword>
<dbReference type="AlphaFoldDB" id="A0A518H0I1"/>
<comment type="domain">
    <text evidence="12">The C-terminal coiled-coil domain is crucial for aminoacylation activity.</text>
</comment>
<dbReference type="InterPro" id="IPR037118">
    <property type="entry name" value="Val-tRNA_synth_C_sf"/>
</dbReference>
<keyword evidence="17" id="KW-1185">Reference proteome</keyword>
<dbReference type="GO" id="GO:0002161">
    <property type="term" value="F:aminoacyl-tRNA deacylase activity"/>
    <property type="evidence" value="ECO:0007669"/>
    <property type="project" value="InterPro"/>
</dbReference>